<dbReference type="PROSITE" id="PS00781">
    <property type="entry name" value="PEPCASE_1"/>
    <property type="match status" value="1"/>
</dbReference>
<dbReference type="Proteomes" id="UP000465304">
    <property type="component" value="Unassembled WGS sequence"/>
</dbReference>
<dbReference type="RefSeq" id="WP_163890360.1">
    <property type="nucleotide sequence ID" value="NZ_BLLB01000002.1"/>
</dbReference>
<proteinExistence type="inferred from homology"/>
<gene>
    <name evidence="10 13" type="primary">ppc</name>
    <name evidence="13" type="ORF">MHIP_34930</name>
</gene>
<dbReference type="GO" id="GO:0005829">
    <property type="term" value="C:cytosol"/>
    <property type="evidence" value="ECO:0007669"/>
    <property type="project" value="TreeGrafter"/>
</dbReference>
<dbReference type="PRINTS" id="PR00150">
    <property type="entry name" value="PEPCARBXLASE"/>
</dbReference>
<dbReference type="InterPro" id="IPR015813">
    <property type="entry name" value="Pyrv/PenolPyrv_kinase-like_dom"/>
</dbReference>
<evidence type="ECO:0000256" key="5">
    <source>
        <dbReference type="ARBA" id="ARBA00022419"/>
    </source>
</evidence>
<keyword evidence="7 10" id="KW-0456">Lyase</keyword>
<keyword evidence="8 10" id="KW-0120">Carbon dioxide fixation</keyword>
<dbReference type="GO" id="GO:0015977">
    <property type="term" value="P:carbon fixation"/>
    <property type="evidence" value="ECO:0007669"/>
    <property type="project" value="UniProtKB-UniRule"/>
</dbReference>
<keyword evidence="14" id="KW-1185">Reference proteome</keyword>
<dbReference type="GO" id="GO:0008964">
    <property type="term" value="F:phosphoenolpyruvate carboxylase activity"/>
    <property type="evidence" value="ECO:0007669"/>
    <property type="project" value="UniProtKB-UniRule"/>
</dbReference>
<dbReference type="HAMAP" id="MF_00595">
    <property type="entry name" value="PEPcase_type1"/>
    <property type="match status" value="1"/>
</dbReference>
<dbReference type="PANTHER" id="PTHR30523">
    <property type="entry name" value="PHOSPHOENOLPYRUVATE CARBOXYLASE"/>
    <property type="match status" value="1"/>
</dbReference>
<sequence>MTEVSDPTSDAALEPIGAVQRTKVGREATEPMREDIRLLGAILGDTVREQNGDQVFDLVERARVESFRVRRSEIDRAEMAKLFDGVDVHRAIPVIRAFTHFALLANVAEDIHRERRRAVHEAAGAPPQNSSLAATYLKLDSAELDAGTVADALVGALVSPVITAHPTETRRRTVFDTQHRITELMRLRLHGHATTEDGRDVERELRRHILTLWQTALIRLSRLKIQDEIETGLRYYPAAFFEVIPQVNAEVRAAFQARWPGGELLEAPILRPGSWIGGDRDGNPNVTAEVVRLATGRAAYTALAHYFVELTALEEELSMSSRLVHISDAVAALAEACHEPARADEPYRRALRVIHARLTATAQQILDRQPEHELDLGMQAYRTPAELLADLDAVDNSLRGNGSAVLADDRLARLREAVRVFGFHLSGLDLRQNSDVHEEVVAELLSWAGVHADYASLSESERVELLVGELSTRRPLTGPDAELSELARKELDIIAAAARAVHVFGSQAVPNYIISMCQSVSDMLEAALLLKETGLLDASAERPYAPVGIVPLFETIDDLQRGSSILEAALDLPLYRAVVTARGDSQEVMLGYSDSNKDGGYLAANWALYRAELDLVESARKTGIRLRLFHGRGGTVGRGGGPSYDAILAQPPGAVKGSLRLTEQGEVIAAKYAEPRIARRNLETLLAATLEATLLDTEGLGELAEPAYEVLDDLAGRAQRAYGELVHETPGFVDYFKASTPVSEIGALNIGSRPASRKPTTSISDLRAIPWVLAWSQSRVMLPGWYGTGTAFEEWIADGDDGEARLEVLQDLYRRWPFFATVLSNLAQVLAKSDLGLAAHYAELVEDEALRRRVFDKIADEHERTIRMHKLITGHDDLLADNPALARSVFNRFPYLEPLNHLQVELLRRYRSGDEDELVQRGILLTMSGLATALRNSG</sequence>
<keyword evidence="6 10" id="KW-0460">Magnesium</keyword>
<dbReference type="EMBL" id="BLLB01000002">
    <property type="protein sequence ID" value="GFH03010.1"/>
    <property type="molecule type" value="Genomic_DNA"/>
</dbReference>
<dbReference type="GO" id="GO:0000287">
    <property type="term" value="F:magnesium ion binding"/>
    <property type="evidence" value="ECO:0007669"/>
    <property type="project" value="UniProtKB-UniRule"/>
</dbReference>
<evidence type="ECO:0000256" key="4">
    <source>
        <dbReference type="ARBA" id="ARBA00012305"/>
    </source>
</evidence>
<dbReference type="InterPro" id="IPR021135">
    <property type="entry name" value="PEP_COase"/>
</dbReference>
<dbReference type="AlphaFoldDB" id="A0A7I9ZPM8"/>
<dbReference type="PANTHER" id="PTHR30523:SF6">
    <property type="entry name" value="PHOSPHOENOLPYRUVATE CARBOXYLASE"/>
    <property type="match status" value="1"/>
</dbReference>
<evidence type="ECO:0000256" key="3">
    <source>
        <dbReference type="ARBA" id="ARBA00008346"/>
    </source>
</evidence>
<dbReference type="NCBIfam" id="NF000584">
    <property type="entry name" value="PRK00009.1"/>
    <property type="match status" value="1"/>
</dbReference>
<dbReference type="GO" id="GO:0006107">
    <property type="term" value="P:oxaloacetate metabolic process"/>
    <property type="evidence" value="ECO:0007669"/>
    <property type="project" value="UniProtKB-UniRule"/>
</dbReference>
<evidence type="ECO:0000256" key="1">
    <source>
        <dbReference type="ARBA" id="ARBA00001946"/>
    </source>
</evidence>
<evidence type="ECO:0000256" key="2">
    <source>
        <dbReference type="ARBA" id="ARBA00003670"/>
    </source>
</evidence>
<evidence type="ECO:0000313" key="13">
    <source>
        <dbReference type="EMBL" id="GFH03010.1"/>
    </source>
</evidence>
<feature type="active site" evidence="10 12">
    <location>
        <position position="597"/>
    </location>
</feature>
<name>A0A7I9ZPM8_9MYCO</name>
<comment type="similarity">
    <text evidence="3 10">Belongs to the PEPCase type 1 family.</text>
</comment>
<keyword evidence="13" id="KW-0670">Pyruvate</keyword>
<comment type="cofactor">
    <cofactor evidence="1 10">
        <name>Mg(2+)</name>
        <dbReference type="ChEBI" id="CHEBI:18420"/>
    </cofactor>
</comment>
<protein>
    <recommendedName>
        <fullName evidence="5 10">Phosphoenolpyruvate carboxylase</fullName>
        <shortName evidence="10">PEPC</shortName>
        <shortName evidence="10">PEPCase</shortName>
        <ecNumber evidence="4 10">4.1.1.31</ecNumber>
    </recommendedName>
</protein>
<dbReference type="PROSITE" id="PS00393">
    <property type="entry name" value="PEPCASE_2"/>
    <property type="match status" value="1"/>
</dbReference>
<accession>A0A7I9ZPM8</accession>
<reference evidence="13 14" key="1">
    <citation type="journal article" date="2019" name="Emerg. Microbes Infect.">
        <title>Comprehensive subspecies identification of 175 nontuberculous mycobacteria species based on 7547 genomic profiles.</title>
        <authorList>
            <person name="Matsumoto Y."/>
            <person name="Kinjo T."/>
            <person name="Motooka D."/>
            <person name="Nabeya D."/>
            <person name="Jung N."/>
            <person name="Uechi K."/>
            <person name="Horii T."/>
            <person name="Iida T."/>
            <person name="Fujita J."/>
            <person name="Nakamura S."/>
        </authorList>
    </citation>
    <scope>NUCLEOTIDE SEQUENCE [LARGE SCALE GENOMIC DNA]</scope>
    <source>
        <strain evidence="13 14">JCM 30996</strain>
    </source>
</reference>
<dbReference type="SUPFAM" id="SSF51621">
    <property type="entry name" value="Phosphoenolpyruvate/pyruvate domain"/>
    <property type="match status" value="1"/>
</dbReference>
<comment type="function">
    <text evidence="2 10">Forms oxaloacetate, a four-carbon dicarboxylic acid source for the tricarboxylic acid cycle.</text>
</comment>
<dbReference type="EC" id="4.1.1.31" evidence="4 10"/>
<dbReference type="Pfam" id="PF00311">
    <property type="entry name" value="PEPcase"/>
    <property type="match status" value="1"/>
</dbReference>
<comment type="caution">
    <text evidence="13">The sequence shown here is derived from an EMBL/GenBank/DDBJ whole genome shotgun (WGS) entry which is preliminary data.</text>
</comment>
<evidence type="ECO:0000256" key="10">
    <source>
        <dbReference type="HAMAP-Rule" id="MF_00595"/>
    </source>
</evidence>
<evidence type="ECO:0000256" key="6">
    <source>
        <dbReference type="ARBA" id="ARBA00022842"/>
    </source>
</evidence>
<evidence type="ECO:0000256" key="9">
    <source>
        <dbReference type="ARBA" id="ARBA00048995"/>
    </source>
</evidence>
<comment type="subunit">
    <text evidence="10">Homotetramer.</text>
</comment>
<evidence type="ECO:0000256" key="7">
    <source>
        <dbReference type="ARBA" id="ARBA00023239"/>
    </source>
</evidence>
<dbReference type="InterPro" id="IPR033129">
    <property type="entry name" value="PEPCASE_His_AS"/>
</dbReference>
<dbReference type="GO" id="GO:0006099">
    <property type="term" value="P:tricarboxylic acid cycle"/>
    <property type="evidence" value="ECO:0007669"/>
    <property type="project" value="InterPro"/>
</dbReference>
<evidence type="ECO:0000256" key="11">
    <source>
        <dbReference type="PROSITE-ProRule" id="PRU10111"/>
    </source>
</evidence>
<evidence type="ECO:0000256" key="12">
    <source>
        <dbReference type="PROSITE-ProRule" id="PRU10112"/>
    </source>
</evidence>
<dbReference type="InterPro" id="IPR018129">
    <property type="entry name" value="PEP_COase_Lys_AS"/>
</dbReference>
<feature type="active site" evidence="10 11">
    <location>
        <position position="165"/>
    </location>
</feature>
<organism evidence="13 14">
    <name type="scientific">Mycolicibacterium hippocampi</name>
    <dbReference type="NCBI Taxonomy" id="659824"/>
    <lineage>
        <taxon>Bacteria</taxon>
        <taxon>Bacillati</taxon>
        <taxon>Actinomycetota</taxon>
        <taxon>Actinomycetes</taxon>
        <taxon>Mycobacteriales</taxon>
        <taxon>Mycobacteriaceae</taxon>
        <taxon>Mycolicibacterium</taxon>
    </lineage>
</organism>
<dbReference type="Gene3D" id="1.20.1440.90">
    <property type="entry name" value="Phosphoenolpyruvate/pyruvate domain"/>
    <property type="match status" value="1"/>
</dbReference>
<dbReference type="InterPro" id="IPR022805">
    <property type="entry name" value="PEP_COase_bac/pln-type"/>
</dbReference>
<evidence type="ECO:0000313" key="14">
    <source>
        <dbReference type="Proteomes" id="UP000465304"/>
    </source>
</evidence>
<comment type="catalytic activity">
    <reaction evidence="9 10">
        <text>oxaloacetate + phosphate = phosphoenolpyruvate + hydrogencarbonate</text>
        <dbReference type="Rhea" id="RHEA:28370"/>
        <dbReference type="ChEBI" id="CHEBI:16452"/>
        <dbReference type="ChEBI" id="CHEBI:17544"/>
        <dbReference type="ChEBI" id="CHEBI:43474"/>
        <dbReference type="ChEBI" id="CHEBI:58702"/>
        <dbReference type="EC" id="4.1.1.31"/>
    </reaction>
</comment>
<evidence type="ECO:0000256" key="8">
    <source>
        <dbReference type="ARBA" id="ARBA00023300"/>
    </source>
</evidence>